<dbReference type="InterPro" id="IPR045851">
    <property type="entry name" value="AMP-bd_C_sf"/>
</dbReference>
<dbReference type="PIRSF" id="PIRSF004862">
    <property type="entry name" value="FliF"/>
    <property type="match status" value="1"/>
</dbReference>
<dbReference type="Proteomes" id="UP001501803">
    <property type="component" value="Unassembled WGS sequence"/>
</dbReference>
<feature type="transmembrane region" description="Helical" evidence="10">
    <location>
        <begin position="21"/>
        <end position="45"/>
    </location>
</feature>
<evidence type="ECO:0000256" key="6">
    <source>
        <dbReference type="ARBA" id="ARBA00022989"/>
    </source>
</evidence>
<dbReference type="PANTHER" id="PTHR30046:SF0">
    <property type="entry name" value="FLAGELLAR M-RING PROTEIN"/>
    <property type="match status" value="1"/>
</dbReference>
<dbReference type="PRINTS" id="PR01009">
    <property type="entry name" value="FLGMRINGFLIF"/>
</dbReference>
<dbReference type="InterPro" id="IPR000067">
    <property type="entry name" value="FlgMring_FliF"/>
</dbReference>
<comment type="subcellular location">
    <subcellularLocation>
        <location evidence="1 9">Bacterial flagellum basal body</location>
    </subcellularLocation>
    <subcellularLocation>
        <location evidence="2">Cell membrane</location>
        <topology evidence="2">Multi-pass membrane protein</topology>
    </subcellularLocation>
</comment>
<keyword evidence="6 10" id="KW-1133">Transmembrane helix</keyword>
<comment type="similarity">
    <text evidence="3 9">Belongs to the FliF family.</text>
</comment>
<keyword evidence="13" id="KW-0282">Flagellum</keyword>
<sequence>MQQKLSAAFSRAQGVVGGFTAAQRTVTIIGIAVLVLGAVALGTWATKPQLTPLFSGLSAADANTIVEQLRSEKVQFELTNGGSTILVPEGDVYTQRLTAAAAGMPSSSTGGYALLDEMGVTTSEFQQSVTYKRALEGELAATIGAMKGVKLASVKLAIPEDTVFVSTKQDPTASVFVETQNGVTLSTDQVTAIVHLTSASIEGMKATDVAVIDANGTVLSAVGTGATGSSDKQTSAYEGRVQSAVQVMLDRIVGAGNSTVAVSATISSESAEVLTETFSQTPEVAPLSQSRDTETYAGTGGTATGGVLGPDNIAVPGGAAGDGTYNSEKTVQDNAVNKVSETRTVPAGAVARQTVSVALNKAAAKNVNNADIVALVTAAAGIDPARGDAVTVQTVGFNTDAATGAKQALVAAEESATADRTAELIRTGIIALAIAIPVMLALILFLRRSKQQRQSIELVELDGLGAVTEVLAEVPQQALIPTPPPVLLPEPEPNSMDLNRRSISQMASQNPEKTAALLRGLMDERPGA</sequence>
<dbReference type="Pfam" id="PF01514">
    <property type="entry name" value="YscJ_FliF"/>
    <property type="match status" value="1"/>
</dbReference>
<evidence type="ECO:0000256" key="3">
    <source>
        <dbReference type="ARBA" id="ARBA00007971"/>
    </source>
</evidence>
<keyword evidence="8 9" id="KW-0975">Bacterial flagellum</keyword>
<evidence type="ECO:0000256" key="8">
    <source>
        <dbReference type="ARBA" id="ARBA00023143"/>
    </source>
</evidence>
<dbReference type="Pfam" id="PF08345">
    <property type="entry name" value="YscJ_FliF_C"/>
    <property type="match status" value="1"/>
</dbReference>
<keyword evidence="4" id="KW-1003">Cell membrane</keyword>
<dbReference type="InterPro" id="IPR043427">
    <property type="entry name" value="YscJ/FliF"/>
</dbReference>
<dbReference type="RefSeq" id="WP_345061828.1">
    <property type="nucleotide sequence ID" value="NZ_BAABCN010000002.1"/>
</dbReference>
<dbReference type="InterPro" id="IPR006182">
    <property type="entry name" value="FliF_N_dom"/>
</dbReference>
<dbReference type="Gene3D" id="3.30.300.30">
    <property type="match status" value="1"/>
</dbReference>
<evidence type="ECO:0000259" key="11">
    <source>
        <dbReference type="Pfam" id="PF01514"/>
    </source>
</evidence>
<feature type="domain" description="Flagellar M-ring C-terminal" evidence="12">
    <location>
        <begin position="249"/>
        <end position="397"/>
    </location>
</feature>
<dbReference type="EMBL" id="BAABCN010000002">
    <property type="protein sequence ID" value="GAA3863497.1"/>
    <property type="molecule type" value="Genomic_DNA"/>
</dbReference>
<evidence type="ECO:0000256" key="7">
    <source>
        <dbReference type="ARBA" id="ARBA00023136"/>
    </source>
</evidence>
<evidence type="ECO:0000256" key="5">
    <source>
        <dbReference type="ARBA" id="ARBA00022692"/>
    </source>
</evidence>
<evidence type="ECO:0000256" key="4">
    <source>
        <dbReference type="ARBA" id="ARBA00022475"/>
    </source>
</evidence>
<keyword evidence="13" id="KW-0969">Cilium</keyword>
<proteinExistence type="inferred from homology"/>
<dbReference type="PANTHER" id="PTHR30046">
    <property type="entry name" value="FLAGELLAR M-RING PROTEIN"/>
    <property type="match status" value="1"/>
</dbReference>
<name>A0ABP7K2K3_9MICO</name>
<evidence type="ECO:0000313" key="14">
    <source>
        <dbReference type="Proteomes" id="UP001501803"/>
    </source>
</evidence>
<comment type="function">
    <text evidence="9">The M ring may be actively involved in energy transduction.</text>
</comment>
<accession>A0ABP7K2K3</accession>
<feature type="domain" description="Flagellar M-ring N-terminal" evidence="11">
    <location>
        <begin position="46"/>
        <end position="220"/>
    </location>
</feature>
<dbReference type="InterPro" id="IPR013556">
    <property type="entry name" value="Flag_M-ring_C"/>
</dbReference>
<evidence type="ECO:0000313" key="13">
    <source>
        <dbReference type="EMBL" id="GAA3863497.1"/>
    </source>
</evidence>
<evidence type="ECO:0000259" key="12">
    <source>
        <dbReference type="Pfam" id="PF08345"/>
    </source>
</evidence>
<evidence type="ECO:0000256" key="9">
    <source>
        <dbReference type="PIRNR" id="PIRNR004862"/>
    </source>
</evidence>
<evidence type="ECO:0000256" key="1">
    <source>
        <dbReference type="ARBA" id="ARBA00004117"/>
    </source>
</evidence>
<gene>
    <name evidence="13" type="primary">fliF</name>
    <name evidence="13" type="ORF">GCM10022381_04360</name>
</gene>
<comment type="caution">
    <text evidence="13">The sequence shown here is derived from an EMBL/GenBank/DDBJ whole genome shotgun (WGS) entry which is preliminary data.</text>
</comment>
<keyword evidence="7 10" id="KW-0472">Membrane</keyword>
<keyword evidence="14" id="KW-1185">Reference proteome</keyword>
<reference evidence="14" key="1">
    <citation type="journal article" date="2019" name="Int. J. Syst. Evol. Microbiol.">
        <title>The Global Catalogue of Microorganisms (GCM) 10K type strain sequencing project: providing services to taxonomists for standard genome sequencing and annotation.</title>
        <authorList>
            <consortium name="The Broad Institute Genomics Platform"/>
            <consortium name="The Broad Institute Genome Sequencing Center for Infectious Disease"/>
            <person name="Wu L."/>
            <person name="Ma J."/>
        </authorList>
    </citation>
    <scope>NUCLEOTIDE SEQUENCE [LARGE SCALE GENOMIC DNA]</scope>
    <source>
        <strain evidence="14">JCM 17021</strain>
    </source>
</reference>
<protein>
    <recommendedName>
        <fullName evidence="9">Flagellar M-ring protein</fullName>
    </recommendedName>
</protein>
<evidence type="ECO:0000256" key="2">
    <source>
        <dbReference type="ARBA" id="ARBA00004651"/>
    </source>
</evidence>
<keyword evidence="5 10" id="KW-0812">Transmembrane</keyword>
<feature type="transmembrane region" description="Helical" evidence="10">
    <location>
        <begin position="424"/>
        <end position="446"/>
    </location>
</feature>
<evidence type="ECO:0000256" key="10">
    <source>
        <dbReference type="SAM" id="Phobius"/>
    </source>
</evidence>
<organism evidence="13 14">
    <name type="scientific">Leifsonia kafniensis</name>
    <dbReference type="NCBI Taxonomy" id="475957"/>
    <lineage>
        <taxon>Bacteria</taxon>
        <taxon>Bacillati</taxon>
        <taxon>Actinomycetota</taxon>
        <taxon>Actinomycetes</taxon>
        <taxon>Micrococcales</taxon>
        <taxon>Microbacteriaceae</taxon>
        <taxon>Leifsonia</taxon>
    </lineage>
</organism>
<keyword evidence="13" id="KW-0966">Cell projection</keyword>
<dbReference type="NCBIfam" id="TIGR00206">
    <property type="entry name" value="fliF"/>
    <property type="match status" value="1"/>
</dbReference>